<dbReference type="InterPro" id="IPR018467">
    <property type="entry name" value="CCT_CS"/>
</dbReference>
<dbReference type="PANTHER" id="PTHR33077">
    <property type="entry name" value="PROTEIN TIFY 4A-RELATED-RELATED"/>
    <property type="match status" value="1"/>
</dbReference>
<evidence type="ECO:0000313" key="4">
    <source>
        <dbReference type="EMBL" id="KGN52987.1"/>
    </source>
</evidence>
<keyword evidence="2" id="KW-0539">Nucleus</keyword>
<dbReference type="EMBL" id="CM002925">
    <property type="protein sequence ID" value="KGN52987.1"/>
    <property type="molecule type" value="Genomic_DNA"/>
</dbReference>
<sequence length="200" mass="22487">MSTVELDFFAMENQSSSTPANSTLFRRQRSFKDIQSAISKINPAILKSLIVSGSADHHSDFTVPFAISPKFRSPNSDRNLSTTLPVYSPSESRLSSEIGSDDKYPLTIFYNETVAVFHVSRDEAKSILTFAEKSRSNSNGKSGAEQEKSVAEIPSNQYQQLLDVDPQDEDLPLARKRSLHRFLEKRKERLIPVGPYVCHF</sequence>
<dbReference type="SMR" id="A0A0A0KX64"/>
<evidence type="ECO:0000313" key="5">
    <source>
        <dbReference type="Proteomes" id="UP000029981"/>
    </source>
</evidence>
<evidence type="ECO:0000256" key="1">
    <source>
        <dbReference type="ARBA" id="ARBA00008614"/>
    </source>
</evidence>
<dbReference type="Proteomes" id="UP000029981">
    <property type="component" value="Chromosome 4"/>
</dbReference>
<dbReference type="AlphaFoldDB" id="A0A0A0KX64"/>
<dbReference type="STRING" id="3659.A0A0A0KX64"/>
<dbReference type="InterPro" id="IPR010399">
    <property type="entry name" value="Tify_dom"/>
</dbReference>
<keyword evidence="2" id="KW-1184">Jasmonic acid signaling pathway</keyword>
<dbReference type="GO" id="GO:2000022">
    <property type="term" value="P:regulation of jasmonic acid mediated signaling pathway"/>
    <property type="evidence" value="ECO:0000318"/>
    <property type="project" value="GO_Central"/>
</dbReference>
<reference evidence="4 5" key="1">
    <citation type="journal article" date="2009" name="Nat. Genet.">
        <title>The genome of the cucumber, Cucumis sativus L.</title>
        <authorList>
            <person name="Huang S."/>
            <person name="Li R."/>
            <person name="Zhang Z."/>
            <person name="Li L."/>
            <person name="Gu X."/>
            <person name="Fan W."/>
            <person name="Lucas W.J."/>
            <person name="Wang X."/>
            <person name="Xie B."/>
            <person name="Ni P."/>
            <person name="Ren Y."/>
            <person name="Zhu H."/>
            <person name="Li J."/>
            <person name="Lin K."/>
            <person name="Jin W."/>
            <person name="Fei Z."/>
            <person name="Li G."/>
            <person name="Staub J."/>
            <person name="Kilian A."/>
            <person name="van der Vossen E.A."/>
            <person name="Wu Y."/>
            <person name="Guo J."/>
            <person name="He J."/>
            <person name="Jia Z."/>
            <person name="Ren Y."/>
            <person name="Tian G."/>
            <person name="Lu Y."/>
            <person name="Ruan J."/>
            <person name="Qian W."/>
            <person name="Wang M."/>
            <person name="Huang Q."/>
            <person name="Li B."/>
            <person name="Xuan Z."/>
            <person name="Cao J."/>
            <person name="Asan"/>
            <person name="Wu Z."/>
            <person name="Zhang J."/>
            <person name="Cai Q."/>
            <person name="Bai Y."/>
            <person name="Zhao B."/>
            <person name="Han Y."/>
            <person name="Li Y."/>
            <person name="Li X."/>
            <person name="Wang S."/>
            <person name="Shi Q."/>
            <person name="Liu S."/>
            <person name="Cho W.K."/>
            <person name="Kim J.Y."/>
            <person name="Xu Y."/>
            <person name="Heller-Uszynska K."/>
            <person name="Miao H."/>
            <person name="Cheng Z."/>
            <person name="Zhang S."/>
            <person name="Wu J."/>
            <person name="Yang Y."/>
            <person name="Kang H."/>
            <person name="Li M."/>
            <person name="Liang H."/>
            <person name="Ren X."/>
            <person name="Shi Z."/>
            <person name="Wen M."/>
            <person name="Jian M."/>
            <person name="Yang H."/>
            <person name="Zhang G."/>
            <person name="Yang Z."/>
            <person name="Chen R."/>
            <person name="Liu S."/>
            <person name="Li J."/>
            <person name="Ma L."/>
            <person name="Liu H."/>
            <person name="Zhou Y."/>
            <person name="Zhao J."/>
            <person name="Fang X."/>
            <person name="Li G."/>
            <person name="Fang L."/>
            <person name="Li Y."/>
            <person name="Liu D."/>
            <person name="Zheng H."/>
            <person name="Zhang Y."/>
            <person name="Qin N."/>
            <person name="Li Z."/>
            <person name="Yang G."/>
            <person name="Yang S."/>
            <person name="Bolund L."/>
            <person name="Kristiansen K."/>
            <person name="Zheng H."/>
            <person name="Li S."/>
            <person name="Zhang X."/>
            <person name="Yang H."/>
            <person name="Wang J."/>
            <person name="Sun R."/>
            <person name="Zhang B."/>
            <person name="Jiang S."/>
            <person name="Wang J."/>
            <person name="Du Y."/>
            <person name="Li S."/>
        </authorList>
    </citation>
    <scope>NUCLEOTIDE SEQUENCE [LARGE SCALE GENOMIC DNA]</scope>
    <source>
        <strain evidence="5">cv. 9930</strain>
    </source>
</reference>
<dbReference type="KEGG" id="csv:101222913"/>
<organism evidence="4 5">
    <name type="scientific">Cucumis sativus</name>
    <name type="common">Cucumber</name>
    <dbReference type="NCBI Taxonomy" id="3659"/>
    <lineage>
        <taxon>Eukaryota</taxon>
        <taxon>Viridiplantae</taxon>
        <taxon>Streptophyta</taxon>
        <taxon>Embryophyta</taxon>
        <taxon>Tracheophyta</taxon>
        <taxon>Spermatophyta</taxon>
        <taxon>Magnoliopsida</taxon>
        <taxon>eudicotyledons</taxon>
        <taxon>Gunneridae</taxon>
        <taxon>Pentapetalae</taxon>
        <taxon>rosids</taxon>
        <taxon>fabids</taxon>
        <taxon>Cucurbitales</taxon>
        <taxon>Cucurbitaceae</taxon>
        <taxon>Benincaseae</taxon>
        <taxon>Cucumis</taxon>
    </lineage>
</organism>
<comment type="similarity">
    <text evidence="1 2">Belongs to the TIFY/JAZ family.</text>
</comment>
<reference evidence="4 5" key="3">
    <citation type="journal article" date="2010" name="BMC Genomics">
        <title>Transcriptome sequencing and comparative analysis of cucumber flowers with different sex types.</title>
        <authorList>
            <person name="Guo S."/>
            <person name="Zheng Y."/>
            <person name="Joung J.G."/>
            <person name="Liu S."/>
            <person name="Zhang Z."/>
            <person name="Crasta O.R."/>
            <person name="Sobral B.W."/>
            <person name="Xu Y."/>
            <person name="Huang S."/>
            <person name="Fei Z."/>
        </authorList>
    </citation>
    <scope>NUCLEOTIDE SEQUENCE [LARGE SCALE GENOMIC DNA]</scope>
    <source>
        <strain evidence="5">cv. 9930</strain>
    </source>
</reference>
<dbReference type="Gramene" id="KGN52987">
    <property type="protein sequence ID" value="KGN52987"/>
    <property type="gene ID" value="Csa_4G009880"/>
</dbReference>
<accession>A0A0A0KX64</accession>
<dbReference type="GO" id="GO:0009611">
    <property type="term" value="P:response to wounding"/>
    <property type="evidence" value="ECO:0000318"/>
    <property type="project" value="GO_Central"/>
</dbReference>
<dbReference type="OrthoDB" id="1914366at2759"/>
<protein>
    <recommendedName>
        <fullName evidence="2">Protein TIFY</fullName>
    </recommendedName>
    <alternativeName>
        <fullName evidence="2">Jasmonate ZIM domain-containing protein</fullName>
    </alternativeName>
</protein>
<reference evidence="4 5" key="4">
    <citation type="journal article" date="2011" name="BMC Genomics">
        <title>RNA-Seq improves annotation of protein-coding genes in the cucumber genome.</title>
        <authorList>
            <person name="Li Z."/>
            <person name="Zhang Z."/>
            <person name="Yan P."/>
            <person name="Huang S."/>
            <person name="Fei Z."/>
            <person name="Lin K."/>
        </authorList>
    </citation>
    <scope>NUCLEOTIDE SEQUENCE [LARGE SCALE GENOMIC DNA]</scope>
    <source>
        <strain evidence="5">cv. 9930</strain>
    </source>
</reference>
<comment type="domain">
    <text evidence="2">The jas domain is required for interaction with COI1.</text>
</comment>
<dbReference type="SMART" id="SM00979">
    <property type="entry name" value="TIFY"/>
    <property type="match status" value="1"/>
</dbReference>
<gene>
    <name evidence="4" type="ORF">Csa_4G009880</name>
</gene>
<comment type="function">
    <text evidence="2">Repressor of jasmonate responses.</text>
</comment>
<name>A0A0A0KX64_CUCSA</name>
<dbReference type="GO" id="GO:0005634">
    <property type="term" value="C:nucleus"/>
    <property type="evidence" value="ECO:0000318"/>
    <property type="project" value="GO_Central"/>
</dbReference>
<dbReference type="InterPro" id="IPR040390">
    <property type="entry name" value="TIFY/JAZ"/>
</dbReference>
<keyword evidence="5" id="KW-1185">Reference proteome</keyword>
<proteinExistence type="inferred from homology"/>
<dbReference type="Pfam" id="PF09425">
    <property type="entry name" value="Jas_motif"/>
    <property type="match status" value="1"/>
</dbReference>
<feature type="domain" description="Tify" evidence="3">
    <location>
        <begin position="99"/>
        <end position="133"/>
    </location>
</feature>
<comment type="subcellular location">
    <subcellularLocation>
        <location evidence="2">Nucleus</location>
    </subcellularLocation>
</comment>
<evidence type="ECO:0000259" key="3">
    <source>
        <dbReference type="PROSITE" id="PS51320"/>
    </source>
</evidence>
<dbReference type="OMA" id="DFFAMEN"/>
<evidence type="ECO:0000256" key="2">
    <source>
        <dbReference type="RuleBase" id="RU369065"/>
    </source>
</evidence>
<reference evidence="4 5" key="2">
    <citation type="journal article" date="2009" name="PLoS ONE">
        <title>An integrated genetic and cytogenetic map of the cucumber genome.</title>
        <authorList>
            <person name="Ren Y."/>
            <person name="Zhang Z."/>
            <person name="Liu J."/>
            <person name="Staub J.E."/>
            <person name="Han Y."/>
            <person name="Cheng Z."/>
            <person name="Li X."/>
            <person name="Lu J."/>
            <person name="Miao H."/>
            <person name="Kang H."/>
            <person name="Xie B."/>
            <person name="Gu X."/>
            <person name="Wang X."/>
            <person name="Du Y."/>
            <person name="Jin W."/>
            <person name="Huang S."/>
        </authorList>
    </citation>
    <scope>NUCLEOTIDE SEQUENCE [LARGE SCALE GENOMIC DNA]</scope>
    <source>
        <strain evidence="5">cv. 9930</strain>
    </source>
</reference>
<dbReference type="PANTHER" id="PTHR33077:SF5">
    <property type="entry name" value="PROTEIN TIFY 9"/>
    <property type="match status" value="1"/>
</dbReference>
<dbReference type="PROSITE" id="PS51320">
    <property type="entry name" value="TIFY"/>
    <property type="match status" value="1"/>
</dbReference>
<dbReference type="GO" id="GO:0031347">
    <property type="term" value="P:regulation of defense response"/>
    <property type="evidence" value="ECO:0000318"/>
    <property type="project" value="GO_Central"/>
</dbReference>
<dbReference type="eggNOG" id="ENOG502RZEQ">
    <property type="taxonomic scope" value="Eukaryota"/>
</dbReference>